<dbReference type="Proteomes" id="UP000464086">
    <property type="component" value="Chromosome"/>
</dbReference>
<evidence type="ECO:0000313" key="4">
    <source>
        <dbReference type="Proteomes" id="UP000464086"/>
    </source>
</evidence>
<organism evidence="1 3">
    <name type="scientific">Sphingobium yanoikuyae</name>
    <name type="common">Sphingomonas yanoikuyae</name>
    <dbReference type="NCBI Taxonomy" id="13690"/>
    <lineage>
        <taxon>Bacteria</taxon>
        <taxon>Pseudomonadati</taxon>
        <taxon>Pseudomonadota</taxon>
        <taxon>Alphaproteobacteria</taxon>
        <taxon>Sphingomonadales</taxon>
        <taxon>Sphingomonadaceae</taxon>
        <taxon>Sphingobium</taxon>
    </lineage>
</organism>
<evidence type="ECO:0000313" key="2">
    <source>
        <dbReference type="EMBL" id="QHD66953.1"/>
    </source>
</evidence>
<name>A0A084EJ09_SPHYA</name>
<reference evidence="1 3" key="1">
    <citation type="submission" date="2014-03" db="EMBL/GenBank/DDBJ databases">
        <title>Genome sequence of Sphingobium yanoikuyae B1.</title>
        <authorList>
            <person name="Gan H.M."/>
            <person name="Gan H.Y."/>
            <person name="Savka M.A."/>
        </authorList>
    </citation>
    <scope>NUCLEOTIDE SEQUENCE [LARGE SCALE GENOMIC DNA]</scope>
    <source>
        <strain evidence="1 3">B1</strain>
    </source>
</reference>
<dbReference type="eggNOG" id="ENOG50310RG">
    <property type="taxonomic scope" value="Bacteria"/>
</dbReference>
<reference evidence="2 4" key="2">
    <citation type="submission" date="2019-12" db="EMBL/GenBank/DDBJ databases">
        <title>Functional and genomic insights into the Sphingobium yanoikuyae YC-JY1, a bacterium efficiently degrading bisphenol A.</title>
        <authorList>
            <person name="Jia Y."/>
            <person name="Li X."/>
            <person name="Wang J."/>
            <person name="Eltoukhy A."/>
            <person name="Lamraoui I."/>
            <person name="Yan Y."/>
        </authorList>
    </citation>
    <scope>NUCLEOTIDE SEQUENCE [LARGE SCALE GENOMIC DNA]</scope>
    <source>
        <strain evidence="2 4">YC-JY1</strain>
    </source>
</reference>
<dbReference type="PATRIC" id="fig|13690.10.peg.3204"/>
<dbReference type="Proteomes" id="UP000028534">
    <property type="component" value="Unassembled WGS sequence"/>
</dbReference>
<evidence type="ECO:0000313" key="1">
    <source>
        <dbReference type="EMBL" id="KEZ17951.1"/>
    </source>
</evidence>
<accession>A0A084EJ09</accession>
<gene>
    <name evidence="1" type="ORF">CP98_03126</name>
    <name evidence="2" type="ORF">GS397_07745</name>
</gene>
<dbReference type="EMBL" id="CP047218">
    <property type="protein sequence ID" value="QHD66953.1"/>
    <property type="molecule type" value="Genomic_DNA"/>
</dbReference>
<proteinExistence type="predicted"/>
<dbReference type="AlphaFoldDB" id="A0A084EJ09"/>
<dbReference type="RefSeq" id="WP_037520682.1">
    <property type="nucleotide sequence ID" value="NZ_CP047218.1"/>
</dbReference>
<protein>
    <submittedName>
        <fullName evidence="1">Uncharacterized protein</fullName>
    </submittedName>
</protein>
<sequence length="137" mass="14919">MAGSATRSYRLTMSDRGLSLFLQCHFRFCSVANDLLSYGNTLHAAVTLLAARELDELVADLAEPETSQLLGSMQHYVGAPLDLGSMAREIRDRVSEYGAIHAPSLGTIYVAALNHMSVTSEKDMARICALLRRTQSG</sequence>
<dbReference type="EMBL" id="JGVR01000019">
    <property type="protein sequence ID" value="KEZ17951.1"/>
    <property type="molecule type" value="Genomic_DNA"/>
</dbReference>
<evidence type="ECO:0000313" key="3">
    <source>
        <dbReference type="Proteomes" id="UP000028534"/>
    </source>
</evidence>